<accession>A0A7C9NUP0</accession>
<name>A0A7C9NUP0_9BACT</name>
<dbReference type="InterPro" id="IPR009561">
    <property type="entry name" value="DUF1177"/>
</dbReference>
<comment type="caution">
    <text evidence="1">The sequence shown here is derived from an EMBL/GenBank/DDBJ whole genome shotgun (WGS) entry which is preliminary data.</text>
</comment>
<reference evidence="1" key="1">
    <citation type="submission" date="2018-08" db="EMBL/GenBank/DDBJ databases">
        <title>Murine metabolic-syndrome-specific gut microbial biobank.</title>
        <authorList>
            <person name="Liu C."/>
        </authorList>
    </citation>
    <scope>NUCLEOTIDE SEQUENCE [LARGE SCALE GENOMIC DNA]</scope>
    <source>
        <strain evidence="1">Z82</strain>
    </source>
</reference>
<proteinExistence type="predicted"/>
<protein>
    <submittedName>
        <fullName evidence="1">DUF1177 domain-containing protein</fullName>
    </submittedName>
</protein>
<evidence type="ECO:0000313" key="1">
    <source>
        <dbReference type="EMBL" id="NBI33446.1"/>
    </source>
</evidence>
<organism evidence="1">
    <name type="scientific">Muribaculaceae bacterium Z82</name>
    <dbReference type="NCBI Taxonomy" id="2304548"/>
    <lineage>
        <taxon>Bacteria</taxon>
        <taxon>Pseudomonadati</taxon>
        <taxon>Bacteroidota</taxon>
        <taxon>Bacteroidia</taxon>
        <taxon>Bacteroidales</taxon>
        <taxon>Muribaculaceae</taxon>
    </lineage>
</organism>
<dbReference type="AlphaFoldDB" id="A0A7C9NUP0"/>
<gene>
    <name evidence="1" type="ORF">D1639_00025</name>
</gene>
<dbReference type="Pfam" id="PF06675">
    <property type="entry name" value="DUF1177"/>
    <property type="match status" value="1"/>
</dbReference>
<sequence length="334" mass="34710">MIYRQLLDLFDILDSPAASGQAVVDYLRTIDPACDAETYTLAGEKGSTDMVRVRIPGSCGRASGGSAPTMGLLGRLGGLGARPERIGFVSDGDGALCALACAAKLIDMHAKGDVLPGDVFVSTHVCPHAPTAPHKPVPFMGSPVSMAEVNREEVAGSAVVSQGSSGAAGQWPLDAILSVDTTKGNRIMNHRGFMISPTVKDGCILPVADDLVTLMEIATGRPARTFPLSQFDITPYGNGLYHLNSILQPATATYAPVVGVAITTETAVPGCATGATHLSDVAEAGTFMIEAAKAFGAGDCRFCDEDELALFHKRYGEFTVLQGMGALPAENPNA</sequence>
<dbReference type="EMBL" id="QWKH01000001">
    <property type="protein sequence ID" value="NBI33446.1"/>
    <property type="molecule type" value="Genomic_DNA"/>
</dbReference>